<dbReference type="InterPro" id="IPR002372">
    <property type="entry name" value="PQQ_rpt_dom"/>
</dbReference>
<dbReference type="InterPro" id="IPR018391">
    <property type="entry name" value="PQQ_b-propeller_rpt"/>
</dbReference>
<dbReference type="EMBL" id="RQWK01000001">
    <property type="protein sequence ID" value="KAA9410135.1"/>
    <property type="molecule type" value="Genomic_DNA"/>
</dbReference>
<dbReference type="RefSeq" id="WP_151103507.1">
    <property type="nucleotide sequence ID" value="NZ_RQWK01000001.1"/>
</dbReference>
<evidence type="ECO:0000313" key="4">
    <source>
        <dbReference type="Proteomes" id="UP000326244"/>
    </source>
</evidence>
<dbReference type="AlphaFoldDB" id="A0A5J5LKX4"/>
<protein>
    <recommendedName>
        <fullName evidence="2">Pyrrolo-quinoline quinone repeat domain-containing protein</fullName>
    </recommendedName>
</protein>
<name>A0A5J5LKX4_HALHI</name>
<evidence type="ECO:0000313" key="3">
    <source>
        <dbReference type="EMBL" id="KAA9410135.1"/>
    </source>
</evidence>
<reference evidence="3 4" key="1">
    <citation type="submission" date="2018-11" db="EMBL/GenBank/DDBJ databases">
        <title>Genomic analysis of Haloarcula hispanica CBA1121.</title>
        <authorList>
            <person name="Kim Y.B."/>
            <person name="Roh S.W."/>
        </authorList>
    </citation>
    <scope>NUCLEOTIDE SEQUENCE [LARGE SCALE GENOMIC DNA]</scope>
    <source>
        <strain evidence="3 4">CBA1121</strain>
    </source>
</reference>
<feature type="domain" description="Pyrrolo-quinoline quinone repeat" evidence="2">
    <location>
        <begin position="68"/>
        <end position="163"/>
    </location>
</feature>
<dbReference type="PANTHER" id="PTHR34512">
    <property type="entry name" value="CELL SURFACE PROTEIN"/>
    <property type="match status" value="1"/>
</dbReference>
<evidence type="ECO:0000256" key="1">
    <source>
        <dbReference type="SAM" id="MobiDB-lite"/>
    </source>
</evidence>
<dbReference type="Gene3D" id="2.40.128.630">
    <property type="match status" value="2"/>
</dbReference>
<accession>A0A5J5LKX4</accession>
<evidence type="ECO:0000259" key="2">
    <source>
        <dbReference type="Pfam" id="PF13360"/>
    </source>
</evidence>
<feature type="region of interest" description="Disordered" evidence="1">
    <location>
        <begin position="157"/>
        <end position="177"/>
    </location>
</feature>
<sequence length="371" mass="40310">MTEYSRRTVLTGLTGVIGSLAGCGYRPGPGDKKWETADDGGRLVTLVDGTLFEVTFETMDLLDDNSAGAVARYNLADGSRLGRFEFEGVAVDWASHAARLYVGTAAGRVIGVAGDGRDWTKTVEEPVSSVAAADGRVYVGTESGRLVAFGGESGAERWSKSLPVPTDPSKSDVPTVGAGPGGLAVDWGTGDEYRLDVFALDGATLWDQPLQRSLNGWPHVRGDTVYVRSEYLQAFDRDSGTRRWVNEAITVPDGPLRFSRDDETVYVPERHALIAVTTADGTERWRFNDERYASMEQGRSAYQTDIGATGAAPAPEGESVFLNTKHHGLFQFDNDGSLKWHEPRLDFSFLYAVTENAIVHSGDEAIVARYR</sequence>
<dbReference type="SMART" id="SM00564">
    <property type="entry name" value="PQQ"/>
    <property type="match status" value="3"/>
</dbReference>
<gene>
    <name evidence="3" type="ORF">EGO51_10085</name>
</gene>
<organism evidence="3 4">
    <name type="scientific">Haloarcula hispanica</name>
    <dbReference type="NCBI Taxonomy" id="51589"/>
    <lineage>
        <taxon>Archaea</taxon>
        <taxon>Methanobacteriati</taxon>
        <taxon>Methanobacteriota</taxon>
        <taxon>Stenosarchaea group</taxon>
        <taxon>Halobacteria</taxon>
        <taxon>Halobacteriales</taxon>
        <taxon>Haloarculaceae</taxon>
        <taxon>Haloarcula</taxon>
    </lineage>
</organism>
<dbReference type="Gene3D" id="2.40.10.480">
    <property type="match status" value="1"/>
</dbReference>
<proteinExistence type="predicted"/>
<dbReference type="PROSITE" id="PS51257">
    <property type="entry name" value="PROKAR_LIPOPROTEIN"/>
    <property type="match status" value="1"/>
</dbReference>
<comment type="caution">
    <text evidence="3">The sequence shown here is derived from an EMBL/GenBank/DDBJ whole genome shotgun (WGS) entry which is preliminary data.</text>
</comment>
<dbReference type="SUPFAM" id="SSF50998">
    <property type="entry name" value="Quinoprotein alcohol dehydrogenase-like"/>
    <property type="match status" value="1"/>
</dbReference>
<dbReference type="Proteomes" id="UP000326244">
    <property type="component" value="Unassembled WGS sequence"/>
</dbReference>
<feature type="domain" description="Pyrrolo-quinoline quinone repeat" evidence="2">
    <location>
        <begin position="198"/>
        <end position="286"/>
    </location>
</feature>
<dbReference type="Pfam" id="PF13360">
    <property type="entry name" value="PQQ_2"/>
    <property type="match status" value="2"/>
</dbReference>
<dbReference type="InterPro" id="IPR011047">
    <property type="entry name" value="Quinoprotein_ADH-like_sf"/>
</dbReference>
<dbReference type="PANTHER" id="PTHR34512:SF30">
    <property type="entry name" value="OUTER MEMBRANE PROTEIN ASSEMBLY FACTOR BAMB"/>
    <property type="match status" value="1"/>
</dbReference>